<keyword evidence="3" id="KW-1185">Reference proteome</keyword>
<dbReference type="EMBL" id="JAIXMP010000057">
    <property type="protein sequence ID" value="KAI9244704.1"/>
    <property type="molecule type" value="Genomic_DNA"/>
</dbReference>
<sequence length="379" mass="41666">MTRLPKFLALATMVAGMATNALAAVKELNAAEFTLNGKVGYYEPALKKLDGVLTKVTVSDVLASANHPTKAYSGDFNTQFTWDKQSGYDDQNTKSWYPQGLTTSSDAYDKGTVEGKDVILASWYSKGSSKGVRISFIDVAGKKYRNVLLVVPEEEGPSFHSVKIHAGGIMWYGDKLYVVDTANGIRIFDTSRIYEVDVGDGIGKVGSKYQAYNYKYVIPQWGHYLPGSKVADSFKYSFISLDRTTTPDSIVMGQYNETGANNRVVRFDIDASTRTLKHTTGTTAVATKFYYFGVEKMQGAASITVNGKSKYFFSCSRTAANRGALVTWTEGSTADPREYSGVMSTGPEDFSYRKQTGELWTLGEHPGNRPVYGIKASDY</sequence>
<comment type="caution">
    <text evidence="2">The sequence shown here is derived from an EMBL/GenBank/DDBJ whole genome shotgun (WGS) entry which is preliminary data.</text>
</comment>
<name>A0AAD5JLA5_9FUNG</name>
<dbReference type="Proteomes" id="UP001209540">
    <property type="component" value="Unassembled WGS sequence"/>
</dbReference>
<accession>A0AAD5JLA5</accession>
<gene>
    <name evidence="2" type="ORF">BDA99DRAFT_294794</name>
</gene>
<feature type="signal peptide" evidence="1">
    <location>
        <begin position="1"/>
        <end position="23"/>
    </location>
</feature>
<feature type="chain" id="PRO_5042034310" description="Secreted protein" evidence="1">
    <location>
        <begin position="24"/>
        <end position="379"/>
    </location>
</feature>
<organism evidence="2 3">
    <name type="scientific">Phascolomyces articulosus</name>
    <dbReference type="NCBI Taxonomy" id="60185"/>
    <lineage>
        <taxon>Eukaryota</taxon>
        <taxon>Fungi</taxon>
        <taxon>Fungi incertae sedis</taxon>
        <taxon>Mucoromycota</taxon>
        <taxon>Mucoromycotina</taxon>
        <taxon>Mucoromycetes</taxon>
        <taxon>Mucorales</taxon>
        <taxon>Lichtheimiaceae</taxon>
        <taxon>Phascolomyces</taxon>
    </lineage>
</organism>
<protein>
    <recommendedName>
        <fullName evidence="4">Secreted protein</fullName>
    </recommendedName>
</protein>
<evidence type="ECO:0000313" key="3">
    <source>
        <dbReference type="Proteomes" id="UP001209540"/>
    </source>
</evidence>
<reference evidence="2" key="1">
    <citation type="journal article" date="2022" name="IScience">
        <title>Evolution of zygomycete secretomes and the origins of terrestrial fungal ecologies.</title>
        <authorList>
            <person name="Chang Y."/>
            <person name="Wang Y."/>
            <person name="Mondo S."/>
            <person name="Ahrendt S."/>
            <person name="Andreopoulos W."/>
            <person name="Barry K."/>
            <person name="Beard J."/>
            <person name="Benny G.L."/>
            <person name="Blankenship S."/>
            <person name="Bonito G."/>
            <person name="Cuomo C."/>
            <person name="Desiro A."/>
            <person name="Gervers K.A."/>
            <person name="Hundley H."/>
            <person name="Kuo A."/>
            <person name="LaButti K."/>
            <person name="Lang B.F."/>
            <person name="Lipzen A."/>
            <person name="O'Donnell K."/>
            <person name="Pangilinan J."/>
            <person name="Reynolds N."/>
            <person name="Sandor L."/>
            <person name="Smith M.E."/>
            <person name="Tsang A."/>
            <person name="Grigoriev I.V."/>
            <person name="Stajich J.E."/>
            <person name="Spatafora J.W."/>
        </authorList>
    </citation>
    <scope>NUCLEOTIDE SEQUENCE</scope>
    <source>
        <strain evidence="2">RSA 2281</strain>
    </source>
</reference>
<keyword evidence="1" id="KW-0732">Signal</keyword>
<proteinExistence type="predicted"/>
<evidence type="ECO:0008006" key="4">
    <source>
        <dbReference type="Google" id="ProtNLM"/>
    </source>
</evidence>
<evidence type="ECO:0000256" key="1">
    <source>
        <dbReference type="SAM" id="SignalP"/>
    </source>
</evidence>
<reference evidence="2" key="2">
    <citation type="submission" date="2023-02" db="EMBL/GenBank/DDBJ databases">
        <authorList>
            <consortium name="DOE Joint Genome Institute"/>
            <person name="Mondo S.J."/>
            <person name="Chang Y."/>
            <person name="Wang Y."/>
            <person name="Ahrendt S."/>
            <person name="Andreopoulos W."/>
            <person name="Barry K."/>
            <person name="Beard J."/>
            <person name="Benny G.L."/>
            <person name="Blankenship S."/>
            <person name="Bonito G."/>
            <person name="Cuomo C."/>
            <person name="Desiro A."/>
            <person name="Gervers K.A."/>
            <person name="Hundley H."/>
            <person name="Kuo A."/>
            <person name="LaButti K."/>
            <person name="Lang B.F."/>
            <person name="Lipzen A."/>
            <person name="O'Donnell K."/>
            <person name="Pangilinan J."/>
            <person name="Reynolds N."/>
            <person name="Sandor L."/>
            <person name="Smith M.W."/>
            <person name="Tsang A."/>
            <person name="Grigoriev I.V."/>
            <person name="Stajich J.E."/>
            <person name="Spatafora J.W."/>
        </authorList>
    </citation>
    <scope>NUCLEOTIDE SEQUENCE</scope>
    <source>
        <strain evidence="2">RSA 2281</strain>
    </source>
</reference>
<dbReference type="AlphaFoldDB" id="A0AAD5JLA5"/>
<evidence type="ECO:0000313" key="2">
    <source>
        <dbReference type="EMBL" id="KAI9244704.1"/>
    </source>
</evidence>